<dbReference type="AlphaFoldDB" id="A0A314Y3T5"/>
<feature type="compositionally biased region" description="Basic residues" evidence="1">
    <location>
        <begin position="82"/>
        <end position="99"/>
    </location>
</feature>
<name>A0A314Y3T5_PRUYE</name>
<dbReference type="OrthoDB" id="10357643at2759"/>
<evidence type="ECO:0000256" key="1">
    <source>
        <dbReference type="SAM" id="MobiDB-lite"/>
    </source>
</evidence>
<feature type="compositionally biased region" description="Basic residues" evidence="1">
    <location>
        <begin position="23"/>
        <end position="34"/>
    </location>
</feature>
<sequence length="99" mass="11110">MEMEKEESGNSVEANSTKVKINQQRKRGRPKKSAKGILDLVNDTEKAEAEESNSPELREVVDAAADDDDQEPAVITSNPPMHTKRRRRQRKGTPRRAAV</sequence>
<proteinExistence type="predicted"/>
<evidence type="ECO:0000313" key="2">
    <source>
        <dbReference type="EMBL" id="PQQ01702.1"/>
    </source>
</evidence>
<evidence type="ECO:0000313" key="3">
    <source>
        <dbReference type="Proteomes" id="UP000250321"/>
    </source>
</evidence>
<gene>
    <name evidence="2" type="ORF">Pyn_07661</name>
</gene>
<organism evidence="2 3">
    <name type="scientific">Prunus yedoensis var. nudiflora</name>
    <dbReference type="NCBI Taxonomy" id="2094558"/>
    <lineage>
        <taxon>Eukaryota</taxon>
        <taxon>Viridiplantae</taxon>
        <taxon>Streptophyta</taxon>
        <taxon>Embryophyta</taxon>
        <taxon>Tracheophyta</taxon>
        <taxon>Spermatophyta</taxon>
        <taxon>Magnoliopsida</taxon>
        <taxon>eudicotyledons</taxon>
        <taxon>Gunneridae</taxon>
        <taxon>Pentapetalae</taxon>
        <taxon>rosids</taxon>
        <taxon>fabids</taxon>
        <taxon>Rosales</taxon>
        <taxon>Rosaceae</taxon>
        <taxon>Amygdaloideae</taxon>
        <taxon>Amygdaleae</taxon>
        <taxon>Prunus</taxon>
    </lineage>
</organism>
<protein>
    <submittedName>
        <fullName evidence="2">Uncharacterized protein</fullName>
    </submittedName>
</protein>
<dbReference type="Proteomes" id="UP000250321">
    <property type="component" value="Unassembled WGS sequence"/>
</dbReference>
<accession>A0A314Y3T5</accession>
<keyword evidence="3" id="KW-1185">Reference proteome</keyword>
<reference evidence="2 3" key="1">
    <citation type="submission" date="2018-02" db="EMBL/GenBank/DDBJ databases">
        <title>Draft genome of wild Prunus yedoensis var. nudiflora.</title>
        <authorList>
            <person name="Baek S."/>
            <person name="Kim J.-H."/>
            <person name="Choi K."/>
            <person name="Kim G.-B."/>
            <person name="Cho A."/>
            <person name="Jang H."/>
            <person name="Shin C.-H."/>
            <person name="Yu H.-J."/>
            <person name="Mun J.-H."/>
        </authorList>
    </citation>
    <scope>NUCLEOTIDE SEQUENCE [LARGE SCALE GENOMIC DNA]</scope>
    <source>
        <strain evidence="3">cv. Jeju island</strain>
        <tissue evidence="2">Leaf</tissue>
    </source>
</reference>
<feature type="region of interest" description="Disordered" evidence="1">
    <location>
        <begin position="1"/>
        <end position="99"/>
    </location>
</feature>
<feature type="compositionally biased region" description="Polar residues" evidence="1">
    <location>
        <begin position="9"/>
        <end position="22"/>
    </location>
</feature>
<comment type="caution">
    <text evidence="2">The sequence shown here is derived from an EMBL/GenBank/DDBJ whole genome shotgun (WGS) entry which is preliminary data.</text>
</comment>
<dbReference type="EMBL" id="PJQY01001540">
    <property type="protein sequence ID" value="PQQ01702.1"/>
    <property type="molecule type" value="Genomic_DNA"/>
</dbReference>